<evidence type="ECO:0000313" key="2">
    <source>
        <dbReference type="Proteomes" id="UP000789525"/>
    </source>
</evidence>
<keyword evidence="2" id="KW-1185">Reference proteome</keyword>
<proteinExistence type="predicted"/>
<sequence>MSDDEYEPDSDEGFDEEFYDASEDYSDLEDSIAPGADILTTQKLEDRVEEVKQEKILIEAQPVKTPEENPPVAVSEEELKETPNEMFQEEKSEEGVQSRKVSEEEQIEYRHNVILQALHVLKSDSRTEKGYNDMIETVEMYPELLPKRLSPTGEWLTQTWKELEFLMYHSKSYMRDAMQPLSINKNFSFKACNSLAPRRLHFDTFERVDHVEALIRRQLGGANIVADSAPNVLYKSFSALITLDGCHSLPSYNILFDPSGQRIIIGNEDNKVKIWSSNDGILLRTFNCTYGGIVDMAINKENDILAVACGDKNVCLFDLVNYRKITKFHLDSVPTSIQFSPTPLAENCYILATCKSSNFYLVRYDRAHDKVPVNIENAQVTRPDAVLYKTRSYSMTSSFNRTGTRFAIGGNDGLIRVFSTIKDKTFIKGLQQQENYMDDYSKLGADDKARVQEAIEKFDLVKYVGEHLATIPEYQPVYIDEDSSKDRETVNQSSPQMRCVRRAQRRSDLEEKIIVKPQGSCPSDGSQQSVNDYAVDSASKKSSTRVEPPQSERSYMNDVDLGEFPIPETAETDLKDIQDGFENMDTDDNLSDIIRKARANDRMVIDSDCEVQLEMLGGDDDLLDQDVDEVPDPINFDDAFEGEEVANGASTRDQDDMTLRHEVIPPVHESDADNKTTSEYNETKITNRERIGDHFDMLSDHESDTTLGNLDEPENDLEEKKYKEDSVKSSEKNNAKDDPVPGIIQKLIRQLYFTPVLLSDLVGHTKKVHSLEFAHFSNQLISGSDDGKVLLWDYDKDLKDWKSKELVEGVPLTTVRWSCNDQYIICGHNNGDINVFDSATGTRLRHYVQAHSKIFYVLDVNPRDPKIFMTAGYDDRIAVWNVDHKEELICNNEPHHKGDGGDETFEFYDGKWREDGAMFAVTDNRAKFGQKFSTEDLYSEIVEISSNANPGVMLYNDGWVHAECPIQQEVISSRGTPYAYQHSIDFIKRISGPMTENEINIMNRGRLELIIEEAKRLAEDPFELKPLNQKMDIKEIQKHRRKVVLSEDELDDIDPMTIEIPIIPIPEDDEQRDQNYDPELSDSETSEDSDAEDRFLKEDSIFEEIEQEVIDNDDNDSDYVPNKRNKNPRGRPSAGAKSGGRVKGKAQARGEVSPNASDHEQYLYTDTDNDQPVPSKFSYAKNRKRGRDDDDEYIEENVRARINYNESDSLLSDNNETSEYQTSNSRISTYEMSGNDQARRNSRSPSRRNNGHISDHTSGSKHIPENGGSEDIIENTGLDALSNHESIEPESNKESDRRPDWIKAVDPNFTYIPQATDLSNAAFFQIDAVTWYTNDEDREVDRTKYYEKVEMVEAKANKTLPPVNDYSELVLDSSGNKPEISTFAEIICRIVHPTWAGEKYPVSPERNFRRPRSKYVIPYVDLNGLREFILPYEKFAEGMNRNCNLDVSDKVDVYYQDGFYPGTIVSKNNSSLWSESVPSFTVKWDETDEREDFYPWELKSFGSENLPTSSMSEEG</sequence>
<dbReference type="Proteomes" id="UP000789525">
    <property type="component" value="Unassembled WGS sequence"/>
</dbReference>
<organism evidence="1 2">
    <name type="scientific">Acaulospora colombiana</name>
    <dbReference type="NCBI Taxonomy" id="27376"/>
    <lineage>
        <taxon>Eukaryota</taxon>
        <taxon>Fungi</taxon>
        <taxon>Fungi incertae sedis</taxon>
        <taxon>Mucoromycota</taxon>
        <taxon>Glomeromycotina</taxon>
        <taxon>Glomeromycetes</taxon>
        <taxon>Diversisporales</taxon>
        <taxon>Acaulosporaceae</taxon>
        <taxon>Acaulospora</taxon>
    </lineage>
</organism>
<accession>A0ACA9KC42</accession>
<protein>
    <submittedName>
        <fullName evidence="1">7083_t:CDS:1</fullName>
    </submittedName>
</protein>
<gene>
    <name evidence="1" type="ORF">ACOLOM_LOCUS1313</name>
</gene>
<dbReference type="EMBL" id="CAJVPT010001547">
    <property type="protein sequence ID" value="CAG8464498.1"/>
    <property type="molecule type" value="Genomic_DNA"/>
</dbReference>
<evidence type="ECO:0000313" key="1">
    <source>
        <dbReference type="EMBL" id="CAG8464498.1"/>
    </source>
</evidence>
<comment type="caution">
    <text evidence="1">The sequence shown here is derived from an EMBL/GenBank/DDBJ whole genome shotgun (WGS) entry which is preliminary data.</text>
</comment>
<name>A0ACA9KC42_9GLOM</name>
<reference evidence="1" key="1">
    <citation type="submission" date="2021-06" db="EMBL/GenBank/DDBJ databases">
        <authorList>
            <person name="Kallberg Y."/>
            <person name="Tangrot J."/>
            <person name="Rosling A."/>
        </authorList>
    </citation>
    <scope>NUCLEOTIDE SEQUENCE</scope>
    <source>
        <strain evidence="1">CL356</strain>
    </source>
</reference>